<evidence type="ECO:0000313" key="1">
    <source>
        <dbReference type="EMBL" id="KAK4373177.1"/>
    </source>
</evidence>
<reference evidence="1" key="1">
    <citation type="submission" date="2023-12" db="EMBL/GenBank/DDBJ databases">
        <title>Genome assembly of Anisodus tanguticus.</title>
        <authorList>
            <person name="Wang Y.-J."/>
        </authorList>
    </citation>
    <scope>NUCLEOTIDE SEQUENCE</scope>
    <source>
        <strain evidence="1">KB-2021</strain>
        <tissue evidence="1">Leaf</tissue>
    </source>
</reference>
<dbReference type="Proteomes" id="UP001291623">
    <property type="component" value="Unassembled WGS sequence"/>
</dbReference>
<organism evidence="1 2">
    <name type="scientific">Anisodus tanguticus</name>
    <dbReference type="NCBI Taxonomy" id="243964"/>
    <lineage>
        <taxon>Eukaryota</taxon>
        <taxon>Viridiplantae</taxon>
        <taxon>Streptophyta</taxon>
        <taxon>Embryophyta</taxon>
        <taxon>Tracheophyta</taxon>
        <taxon>Spermatophyta</taxon>
        <taxon>Magnoliopsida</taxon>
        <taxon>eudicotyledons</taxon>
        <taxon>Gunneridae</taxon>
        <taxon>Pentapetalae</taxon>
        <taxon>asterids</taxon>
        <taxon>lamiids</taxon>
        <taxon>Solanales</taxon>
        <taxon>Solanaceae</taxon>
        <taxon>Solanoideae</taxon>
        <taxon>Hyoscyameae</taxon>
        <taxon>Anisodus</taxon>
    </lineage>
</organism>
<sequence>MEENGAKVLNELKESLESSRIQVDRGKNFSAFEDERIITHLRQFATRFVQIILKWFATALYVSRELEVQNHPRLFLIPHMEAPASGDFPATLELEARKLDLACSLDLAQAFTEICCYSKHLLNGRPNWTEPFVRLWFPQSYGVRHRFLNKINFSDCMMTPLEKHWRASVNIIIFFGVMKTPLKLSKDNIELQFSASFHSTTNNHDIKILSTLFRGDNKVHA</sequence>
<keyword evidence="2" id="KW-1185">Reference proteome</keyword>
<accession>A0AAE1VL57</accession>
<proteinExistence type="predicted"/>
<dbReference type="AlphaFoldDB" id="A0AAE1VL57"/>
<protein>
    <submittedName>
        <fullName evidence="1">Uncharacterized protein</fullName>
    </submittedName>
</protein>
<gene>
    <name evidence="1" type="ORF">RND71_008561</name>
</gene>
<comment type="caution">
    <text evidence="1">The sequence shown here is derived from an EMBL/GenBank/DDBJ whole genome shotgun (WGS) entry which is preliminary data.</text>
</comment>
<dbReference type="EMBL" id="JAVYJV010000004">
    <property type="protein sequence ID" value="KAK4373177.1"/>
    <property type="molecule type" value="Genomic_DNA"/>
</dbReference>
<evidence type="ECO:0000313" key="2">
    <source>
        <dbReference type="Proteomes" id="UP001291623"/>
    </source>
</evidence>
<name>A0AAE1VL57_9SOLA</name>